<evidence type="ECO:0000256" key="1">
    <source>
        <dbReference type="ARBA" id="ARBA00004123"/>
    </source>
</evidence>
<dbReference type="InterPro" id="IPR008422">
    <property type="entry name" value="KN_HD"/>
</dbReference>
<evidence type="ECO:0000256" key="3">
    <source>
        <dbReference type="ARBA" id="ARBA00023015"/>
    </source>
</evidence>
<feature type="compositionally biased region" description="Pro residues" evidence="9">
    <location>
        <begin position="175"/>
        <end position="190"/>
    </location>
</feature>
<comment type="similarity">
    <text evidence="2">Belongs to the TALE/BELL homeobox family.</text>
</comment>
<evidence type="ECO:0000313" key="12">
    <source>
        <dbReference type="Proteomes" id="UP001279734"/>
    </source>
</evidence>
<evidence type="ECO:0000256" key="2">
    <source>
        <dbReference type="ARBA" id="ARBA00006454"/>
    </source>
</evidence>
<feature type="DNA-binding region" description="Homeobox" evidence="8">
    <location>
        <begin position="518"/>
        <end position="580"/>
    </location>
</feature>
<evidence type="ECO:0000313" key="11">
    <source>
        <dbReference type="EMBL" id="GMH24106.1"/>
    </source>
</evidence>
<dbReference type="SMART" id="SM00389">
    <property type="entry name" value="HOX"/>
    <property type="match status" value="1"/>
</dbReference>
<dbReference type="Proteomes" id="UP001279734">
    <property type="component" value="Unassembled WGS sequence"/>
</dbReference>
<gene>
    <name evidence="11" type="ORF">Nepgr_025949</name>
</gene>
<feature type="region of interest" description="Disordered" evidence="9">
    <location>
        <begin position="368"/>
        <end position="405"/>
    </location>
</feature>
<dbReference type="InterPro" id="IPR009057">
    <property type="entry name" value="Homeodomain-like_sf"/>
</dbReference>
<dbReference type="GO" id="GO:0006355">
    <property type="term" value="P:regulation of DNA-templated transcription"/>
    <property type="evidence" value="ECO:0007669"/>
    <property type="project" value="InterPro"/>
</dbReference>
<keyword evidence="3" id="KW-0805">Transcription regulation</keyword>
<keyword evidence="6" id="KW-0804">Transcription</keyword>
<dbReference type="InterPro" id="IPR006563">
    <property type="entry name" value="POX_dom"/>
</dbReference>
<keyword evidence="7 8" id="KW-0539">Nucleus</keyword>
<dbReference type="AlphaFoldDB" id="A0AAD3Y208"/>
<dbReference type="FunFam" id="1.10.10.60:FF:000083">
    <property type="entry name" value="BEL1-like homeodomain protein 4"/>
    <property type="match status" value="1"/>
</dbReference>
<keyword evidence="4 8" id="KW-0238">DNA-binding</keyword>
<dbReference type="Pfam" id="PF05920">
    <property type="entry name" value="Homeobox_KN"/>
    <property type="match status" value="1"/>
</dbReference>
<dbReference type="SUPFAM" id="SSF46689">
    <property type="entry name" value="Homeodomain-like"/>
    <property type="match status" value="1"/>
</dbReference>
<feature type="compositionally biased region" description="Low complexity" evidence="9">
    <location>
        <begin position="380"/>
        <end position="395"/>
    </location>
</feature>
<comment type="caution">
    <text evidence="11">The sequence shown here is derived from an EMBL/GenBank/DDBJ whole genome shotgun (WGS) entry which is preliminary data.</text>
</comment>
<evidence type="ECO:0000256" key="6">
    <source>
        <dbReference type="ARBA" id="ARBA00023163"/>
    </source>
</evidence>
<proteinExistence type="inferred from homology"/>
<feature type="region of interest" description="Disordered" evidence="9">
    <location>
        <begin position="171"/>
        <end position="207"/>
    </location>
</feature>
<evidence type="ECO:0000256" key="5">
    <source>
        <dbReference type="ARBA" id="ARBA00023155"/>
    </source>
</evidence>
<evidence type="ECO:0000256" key="8">
    <source>
        <dbReference type="PROSITE-ProRule" id="PRU00108"/>
    </source>
</evidence>
<evidence type="ECO:0000256" key="7">
    <source>
        <dbReference type="ARBA" id="ARBA00023242"/>
    </source>
</evidence>
<sequence>MRIARPTVPTSIYIFSDRDSSLPFNPNSMSQDYNRHHNQAIFFLPNGFDRSAITQQEQQQHQPPEEQQLRRDNLRLQGFEPDSPLVGVEQPDVYETAGMLSEMFSYGNGPGSAAELLEHDQLQTNYQNPRMPVTGLSSEWYGGRHNRESLSQQQISSINPNSAAAMKLFLTNPQPRRPSPPPPPPPPPPAASSSTLHMLLPNPPGFHSIGSAATNPVAAGFSDSVIAQSQITWVHDSATPDGGGPMAEIGGIMEGQGLSLTLSSLQHLEATKAKELGNMGGDGGVLFFNQARGARAASSNTANQYSFKNLQSGGHRQHQTGHRYPAHFGFGSSFGVPNVLGNSKYAKPAQELLEEFCSVGRVHLKKTKLGKKHPHPSYPSAASDGCGSAGSSSSSKDALPLSTADRVDHQRRKVKLLSMLDEVDTRYNIYSEQMQMVVSSFDLVMGSAAAVPYTALAQKAMSRHFRCLKDAIEAQLRHSSELLGGLTKGETPRLKLLEQSFRQQRAFHPVQCLMEQEAWRPQRGLPERSVNVLRAWLFEHFLHPYPSDADKLMLARQTGLSRNQVSNWFINARVRLWKPMVEELYLQEADDEDEAARHRSERDQSTSATDATPSTNSSSLNVTAQTPTPAAPPPATEASATATITPTAAATGKRSKFNASENDPSLLAIDRRCSFLDTQAKHLRSQPPPLATPPAMPASPAVSSRGFPSEVHHHRTLNSADRNTRLDFGSGATAAASGGADKIMGSNAATTLTRFGTTSAAGDVSLTLGLRNAGNSSETSVFPLRGFHS</sequence>
<feature type="compositionally biased region" description="Pro residues" evidence="9">
    <location>
        <begin position="686"/>
        <end position="697"/>
    </location>
</feature>
<name>A0AAD3Y208_NEPGR</name>
<dbReference type="CDD" id="cd00086">
    <property type="entry name" value="homeodomain"/>
    <property type="match status" value="1"/>
</dbReference>
<feature type="region of interest" description="Disordered" evidence="9">
    <location>
        <begin position="589"/>
        <end position="640"/>
    </location>
</feature>
<organism evidence="11 12">
    <name type="scientific">Nepenthes gracilis</name>
    <name type="common">Slender pitcher plant</name>
    <dbReference type="NCBI Taxonomy" id="150966"/>
    <lineage>
        <taxon>Eukaryota</taxon>
        <taxon>Viridiplantae</taxon>
        <taxon>Streptophyta</taxon>
        <taxon>Embryophyta</taxon>
        <taxon>Tracheophyta</taxon>
        <taxon>Spermatophyta</taxon>
        <taxon>Magnoliopsida</taxon>
        <taxon>eudicotyledons</taxon>
        <taxon>Gunneridae</taxon>
        <taxon>Pentapetalae</taxon>
        <taxon>Caryophyllales</taxon>
        <taxon>Nepenthaceae</taxon>
        <taxon>Nepenthes</taxon>
    </lineage>
</organism>
<evidence type="ECO:0000256" key="9">
    <source>
        <dbReference type="SAM" id="MobiDB-lite"/>
    </source>
</evidence>
<dbReference type="PANTHER" id="PTHR11850">
    <property type="entry name" value="HOMEOBOX PROTEIN TRANSCRIPTION FACTORS"/>
    <property type="match status" value="1"/>
</dbReference>
<dbReference type="EMBL" id="BSYO01000027">
    <property type="protein sequence ID" value="GMH24106.1"/>
    <property type="molecule type" value="Genomic_DNA"/>
</dbReference>
<feature type="compositionally biased region" description="Polar residues" evidence="9">
    <location>
        <begin position="605"/>
        <end position="622"/>
    </location>
</feature>
<keyword evidence="12" id="KW-1185">Reference proteome</keyword>
<accession>A0AAD3Y208</accession>
<dbReference type="Pfam" id="PF07526">
    <property type="entry name" value="POX"/>
    <property type="match status" value="1"/>
</dbReference>
<dbReference type="GO" id="GO:0003677">
    <property type="term" value="F:DNA binding"/>
    <property type="evidence" value="ECO:0007669"/>
    <property type="project" value="UniProtKB-UniRule"/>
</dbReference>
<evidence type="ECO:0000259" key="10">
    <source>
        <dbReference type="PROSITE" id="PS50071"/>
    </source>
</evidence>
<reference evidence="11" key="1">
    <citation type="submission" date="2023-05" db="EMBL/GenBank/DDBJ databases">
        <title>Nepenthes gracilis genome sequencing.</title>
        <authorList>
            <person name="Fukushima K."/>
        </authorList>
    </citation>
    <scope>NUCLEOTIDE SEQUENCE</scope>
    <source>
        <strain evidence="11">SING2019-196</strain>
    </source>
</reference>
<feature type="region of interest" description="Disordered" evidence="9">
    <location>
        <begin position="683"/>
        <end position="711"/>
    </location>
</feature>
<comment type="subcellular location">
    <subcellularLocation>
        <location evidence="1 8">Nucleus</location>
    </subcellularLocation>
</comment>
<dbReference type="InterPro" id="IPR001356">
    <property type="entry name" value="HD"/>
</dbReference>
<feature type="compositionally biased region" description="Basic and acidic residues" evidence="9">
    <location>
        <begin position="595"/>
        <end position="604"/>
    </location>
</feature>
<dbReference type="InterPro" id="IPR050224">
    <property type="entry name" value="TALE_homeobox"/>
</dbReference>
<protein>
    <recommendedName>
        <fullName evidence="10">Homeobox domain-containing protein</fullName>
    </recommendedName>
</protein>
<dbReference type="SMART" id="SM00574">
    <property type="entry name" value="POX"/>
    <property type="match status" value="1"/>
</dbReference>
<keyword evidence="5 8" id="KW-0371">Homeobox</keyword>
<evidence type="ECO:0000256" key="4">
    <source>
        <dbReference type="ARBA" id="ARBA00023125"/>
    </source>
</evidence>
<dbReference type="PROSITE" id="PS50071">
    <property type="entry name" value="HOMEOBOX_2"/>
    <property type="match status" value="1"/>
</dbReference>
<dbReference type="GO" id="GO:0005634">
    <property type="term" value="C:nucleus"/>
    <property type="evidence" value="ECO:0007669"/>
    <property type="project" value="UniProtKB-SubCell"/>
</dbReference>
<feature type="domain" description="Homeobox" evidence="10">
    <location>
        <begin position="516"/>
        <end position="579"/>
    </location>
</feature>
<dbReference type="Gene3D" id="1.10.10.60">
    <property type="entry name" value="Homeodomain-like"/>
    <property type="match status" value="1"/>
</dbReference>